<feature type="transmembrane region" description="Helical" evidence="7">
    <location>
        <begin position="201"/>
        <end position="222"/>
    </location>
</feature>
<evidence type="ECO:0000256" key="6">
    <source>
        <dbReference type="ARBA" id="ARBA00023136"/>
    </source>
</evidence>
<keyword evidence="10" id="KW-1185">Reference proteome</keyword>
<dbReference type="EMBL" id="JACHGJ010000007">
    <property type="protein sequence ID" value="MBB6481693.1"/>
    <property type="molecule type" value="Genomic_DNA"/>
</dbReference>
<evidence type="ECO:0000259" key="8">
    <source>
        <dbReference type="PROSITE" id="PS50928"/>
    </source>
</evidence>
<dbReference type="RefSeq" id="WP_184747929.1">
    <property type="nucleotide sequence ID" value="NZ_JACHGJ010000007.1"/>
</dbReference>
<organism evidence="9 10">
    <name type="scientific">Spirochaeta isovalerica</name>
    <dbReference type="NCBI Taxonomy" id="150"/>
    <lineage>
        <taxon>Bacteria</taxon>
        <taxon>Pseudomonadati</taxon>
        <taxon>Spirochaetota</taxon>
        <taxon>Spirochaetia</taxon>
        <taxon>Spirochaetales</taxon>
        <taxon>Spirochaetaceae</taxon>
        <taxon>Spirochaeta</taxon>
    </lineage>
</organism>
<comment type="similarity">
    <text evidence="7">Belongs to the binding-protein-dependent transport system permease family.</text>
</comment>
<dbReference type="GO" id="GO:0005886">
    <property type="term" value="C:plasma membrane"/>
    <property type="evidence" value="ECO:0007669"/>
    <property type="project" value="UniProtKB-SubCell"/>
</dbReference>
<keyword evidence="3" id="KW-1003">Cell membrane</keyword>
<reference evidence="9 10" key="1">
    <citation type="submission" date="2020-08" db="EMBL/GenBank/DDBJ databases">
        <title>Genomic Encyclopedia of Type Strains, Phase IV (KMG-IV): sequencing the most valuable type-strain genomes for metagenomic binning, comparative biology and taxonomic classification.</title>
        <authorList>
            <person name="Goeker M."/>
        </authorList>
    </citation>
    <scope>NUCLEOTIDE SEQUENCE [LARGE SCALE GENOMIC DNA]</scope>
    <source>
        <strain evidence="9 10">DSM 2461</strain>
    </source>
</reference>
<evidence type="ECO:0000256" key="4">
    <source>
        <dbReference type="ARBA" id="ARBA00022692"/>
    </source>
</evidence>
<keyword evidence="6 7" id="KW-0472">Membrane</keyword>
<feature type="transmembrane region" description="Helical" evidence="7">
    <location>
        <begin position="277"/>
        <end position="302"/>
    </location>
</feature>
<evidence type="ECO:0000256" key="2">
    <source>
        <dbReference type="ARBA" id="ARBA00022448"/>
    </source>
</evidence>
<feature type="transmembrane region" description="Helical" evidence="7">
    <location>
        <begin position="20"/>
        <end position="42"/>
    </location>
</feature>
<protein>
    <submittedName>
        <fullName evidence="9">Raffinose/stachyose/melibiose transport system permease protein</fullName>
    </submittedName>
</protein>
<evidence type="ECO:0000313" key="9">
    <source>
        <dbReference type="EMBL" id="MBB6481693.1"/>
    </source>
</evidence>
<accession>A0A841RCM9</accession>
<evidence type="ECO:0000256" key="7">
    <source>
        <dbReference type="RuleBase" id="RU363032"/>
    </source>
</evidence>
<dbReference type="SUPFAM" id="SSF161098">
    <property type="entry name" value="MetI-like"/>
    <property type="match status" value="1"/>
</dbReference>
<feature type="transmembrane region" description="Helical" evidence="7">
    <location>
        <begin position="234"/>
        <end position="256"/>
    </location>
</feature>
<gene>
    <name evidence="9" type="ORF">HNR50_003373</name>
</gene>
<evidence type="ECO:0000256" key="1">
    <source>
        <dbReference type="ARBA" id="ARBA00004651"/>
    </source>
</evidence>
<keyword evidence="5 7" id="KW-1133">Transmembrane helix</keyword>
<dbReference type="GO" id="GO:0055085">
    <property type="term" value="P:transmembrane transport"/>
    <property type="evidence" value="ECO:0007669"/>
    <property type="project" value="InterPro"/>
</dbReference>
<name>A0A841RCM9_9SPIO</name>
<dbReference type="InterPro" id="IPR000515">
    <property type="entry name" value="MetI-like"/>
</dbReference>
<dbReference type="CDD" id="cd06261">
    <property type="entry name" value="TM_PBP2"/>
    <property type="match status" value="1"/>
</dbReference>
<dbReference type="InterPro" id="IPR035906">
    <property type="entry name" value="MetI-like_sf"/>
</dbReference>
<keyword evidence="2 7" id="KW-0813">Transport</keyword>
<proteinExistence type="inferred from homology"/>
<comment type="caution">
    <text evidence="9">The sequence shown here is derived from an EMBL/GenBank/DDBJ whole genome shotgun (WGS) entry which is preliminary data.</text>
</comment>
<comment type="subcellular location">
    <subcellularLocation>
        <location evidence="1 7">Cell membrane</location>
        <topology evidence="1 7">Multi-pass membrane protein</topology>
    </subcellularLocation>
</comment>
<dbReference type="Proteomes" id="UP000587760">
    <property type="component" value="Unassembled WGS sequence"/>
</dbReference>
<feature type="transmembrane region" description="Helical" evidence="7">
    <location>
        <begin position="335"/>
        <end position="356"/>
    </location>
</feature>
<dbReference type="PANTHER" id="PTHR43744">
    <property type="entry name" value="ABC TRANSPORTER PERMEASE PROTEIN MG189-RELATED-RELATED"/>
    <property type="match status" value="1"/>
</dbReference>
<evidence type="ECO:0000313" key="10">
    <source>
        <dbReference type="Proteomes" id="UP000587760"/>
    </source>
</evidence>
<evidence type="ECO:0000256" key="3">
    <source>
        <dbReference type="ARBA" id="ARBA00022475"/>
    </source>
</evidence>
<evidence type="ECO:0000256" key="5">
    <source>
        <dbReference type="ARBA" id="ARBA00022989"/>
    </source>
</evidence>
<dbReference type="Gene3D" id="1.10.3720.10">
    <property type="entry name" value="MetI-like"/>
    <property type="match status" value="1"/>
</dbReference>
<sequence length="371" mass="41413">MSDIVNNSKSSLVWGRVGKIVSYVVFVSWTLITIVPLIWMSYSSLKSNEELTRDIYAFPYELFDNMDDEYTVIRPDLNTIRDYDPKVDKRERICIESNTIAPGRRLMVFFLVKEDMPPEIQNLKIGDTVTVRDLPGSIRRYINRKTMRFNYESAFIRGGLAGKFANSIIYASVSTFLIILLGSMTAFAISKMQFAKLSKILMIVYGLGYLISIPSLIIPLFLMMTKVGLIDTHLGLILVYVAFGMPLAVLLSSQFMQGLPSSLVESAYIDGASVFRTFWSIILPMTTPVIITISILSALGIWNEFLLVLVLASSEFTKSLPVGVYSFSSLTGTQLGWQLAALVIATLPAMIVYFTFNQRLTNGVVAGAVKE</sequence>
<dbReference type="PANTHER" id="PTHR43744:SF12">
    <property type="entry name" value="ABC TRANSPORTER PERMEASE PROTEIN MG189-RELATED"/>
    <property type="match status" value="1"/>
</dbReference>
<feature type="transmembrane region" description="Helical" evidence="7">
    <location>
        <begin position="168"/>
        <end position="189"/>
    </location>
</feature>
<feature type="domain" description="ABC transmembrane type-1" evidence="8">
    <location>
        <begin position="164"/>
        <end position="356"/>
    </location>
</feature>
<dbReference type="Pfam" id="PF00528">
    <property type="entry name" value="BPD_transp_1"/>
    <property type="match status" value="1"/>
</dbReference>
<dbReference type="PROSITE" id="PS50928">
    <property type="entry name" value="ABC_TM1"/>
    <property type="match status" value="1"/>
</dbReference>
<keyword evidence="4 7" id="KW-0812">Transmembrane</keyword>
<dbReference type="AlphaFoldDB" id="A0A841RCM9"/>